<dbReference type="OrthoDB" id="1937661at2759"/>
<feature type="region of interest" description="Disordered" evidence="1">
    <location>
        <begin position="58"/>
        <end position="84"/>
    </location>
</feature>
<sequence>MGCISSKLLAKPGNFSETVSQSFQRRSNNVLQELISSSESNNDQQFLALLCSKNTATSIKPNGSEPTQLSKDPNPAPSPDPTKVETINSWELLAGLEEENEEKETDNHEVKNAEQNVEGVINGKARSFRTVEDLDVILTSSDSEDSNNFVIEDSSGSSDKSNSSNSSGAKRKTRARELAALELPAFEFGKSGSLRDWLLKGGQVFSPGSYVTPKFGSSVQKEEIVNNNSKDEELVGGGCVFDPEMLAQFEDAIEEMRREEESILNGIVERLAGNEEQERPIMSIGKKFIELNCQGNNGFIGGVLV</sequence>
<comment type="caution">
    <text evidence="2">The sequence shown here is derived from an EMBL/GenBank/DDBJ whole genome shotgun (WGS) entry which is preliminary data.</text>
</comment>
<dbReference type="AlphaFoldDB" id="A0A833QU33"/>
<reference evidence="2" key="1">
    <citation type="submission" date="2020-01" db="EMBL/GenBank/DDBJ databases">
        <title>Genome sequence of Kobresia littledalei, the first chromosome-level genome in the family Cyperaceae.</title>
        <authorList>
            <person name="Qu G."/>
        </authorList>
    </citation>
    <scope>NUCLEOTIDE SEQUENCE</scope>
    <source>
        <strain evidence="2">C.B.Clarke</strain>
        <tissue evidence="2">Leaf</tissue>
    </source>
</reference>
<organism evidence="2 3">
    <name type="scientific">Carex littledalei</name>
    <dbReference type="NCBI Taxonomy" id="544730"/>
    <lineage>
        <taxon>Eukaryota</taxon>
        <taxon>Viridiplantae</taxon>
        <taxon>Streptophyta</taxon>
        <taxon>Embryophyta</taxon>
        <taxon>Tracheophyta</taxon>
        <taxon>Spermatophyta</taxon>
        <taxon>Magnoliopsida</taxon>
        <taxon>Liliopsida</taxon>
        <taxon>Poales</taxon>
        <taxon>Cyperaceae</taxon>
        <taxon>Cyperoideae</taxon>
        <taxon>Cariceae</taxon>
        <taxon>Carex</taxon>
        <taxon>Carex subgen. Euthyceras</taxon>
    </lineage>
</organism>
<evidence type="ECO:0000256" key="1">
    <source>
        <dbReference type="SAM" id="MobiDB-lite"/>
    </source>
</evidence>
<evidence type="ECO:0000313" key="2">
    <source>
        <dbReference type="EMBL" id="KAF3329784.1"/>
    </source>
</evidence>
<proteinExistence type="predicted"/>
<accession>A0A833QU33</accession>
<feature type="region of interest" description="Disordered" evidence="1">
    <location>
        <begin position="98"/>
        <end position="118"/>
    </location>
</feature>
<evidence type="ECO:0000313" key="3">
    <source>
        <dbReference type="Proteomes" id="UP000623129"/>
    </source>
</evidence>
<dbReference type="Proteomes" id="UP000623129">
    <property type="component" value="Unassembled WGS sequence"/>
</dbReference>
<keyword evidence="3" id="KW-1185">Reference proteome</keyword>
<protein>
    <submittedName>
        <fullName evidence="2">Uncharacterized protein</fullName>
    </submittedName>
</protein>
<feature type="compositionally biased region" description="Low complexity" evidence="1">
    <location>
        <begin position="153"/>
        <end position="168"/>
    </location>
</feature>
<dbReference type="EMBL" id="SWLB01000014">
    <property type="protein sequence ID" value="KAF3329784.1"/>
    <property type="molecule type" value="Genomic_DNA"/>
</dbReference>
<gene>
    <name evidence="2" type="ORF">FCM35_KLT05115</name>
</gene>
<feature type="compositionally biased region" description="Polar residues" evidence="1">
    <location>
        <begin position="58"/>
        <end position="71"/>
    </location>
</feature>
<feature type="region of interest" description="Disordered" evidence="1">
    <location>
        <begin position="145"/>
        <end position="171"/>
    </location>
</feature>
<name>A0A833QU33_9POAL</name>